<keyword evidence="5 8" id="KW-0812">Transmembrane</keyword>
<dbReference type="PANTHER" id="PTHR34584">
    <property type="entry name" value="NA(+)/H(+) ANTIPORTER SUBUNIT E1"/>
    <property type="match status" value="1"/>
</dbReference>
<evidence type="ECO:0000313" key="9">
    <source>
        <dbReference type="EMBL" id="MBM6817884.1"/>
    </source>
</evidence>
<sequence length="176" mass="20267">MKKWTSFVGAFILSYLFWILFLMQDFNILKLGSQELIVGVIVSIIVAYFSSSFFAKKDGLWLFKKFRFINLIIFIPVYIWELIKANFSVAIKALSPNLNINPGIVKITTELQSDYGLAMLSNCITLTPGTITMDIYEDGSENAIYIHWIDATTEDTKEASEIIKGRFEYFVRRLFN</sequence>
<dbReference type="InterPro" id="IPR002758">
    <property type="entry name" value="Cation_antiport_E"/>
</dbReference>
<keyword evidence="6 8" id="KW-1133">Transmembrane helix</keyword>
<evidence type="ECO:0000256" key="2">
    <source>
        <dbReference type="ARBA" id="ARBA00006228"/>
    </source>
</evidence>
<dbReference type="PANTHER" id="PTHR34584:SF1">
    <property type="entry name" value="NA(+)_H(+) ANTIPORTER SUBUNIT E1"/>
    <property type="match status" value="1"/>
</dbReference>
<evidence type="ECO:0000313" key="10">
    <source>
        <dbReference type="Proteomes" id="UP000767334"/>
    </source>
</evidence>
<dbReference type="PIRSF" id="PIRSF019239">
    <property type="entry name" value="MrpE"/>
    <property type="match status" value="1"/>
</dbReference>
<organism evidence="9 10">
    <name type="scientific">Clostridium saudiense</name>
    <dbReference type="NCBI Taxonomy" id="1414720"/>
    <lineage>
        <taxon>Bacteria</taxon>
        <taxon>Bacillati</taxon>
        <taxon>Bacillota</taxon>
        <taxon>Clostridia</taxon>
        <taxon>Eubacteriales</taxon>
        <taxon>Clostridiaceae</taxon>
        <taxon>Clostridium</taxon>
    </lineage>
</organism>
<evidence type="ECO:0000256" key="7">
    <source>
        <dbReference type="ARBA" id="ARBA00023136"/>
    </source>
</evidence>
<evidence type="ECO:0000256" key="5">
    <source>
        <dbReference type="ARBA" id="ARBA00022692"/>
    </source>
</evidence>
<protein>
    <submittedName>
        <fullName evidence="9">Na+/H+ antiporter subunit E</fullName>
    </submittedName>
</protein>
<reference evidence="9 10" key="1">
    <citation type="journal article" date="2021" name="Sci. Rep.">
        <title>The distribution of antibiotic resistance genes in chicken gut microbiota commensals.</title>
        <authorList>
            <person name="Juricova H."/>
            <person name="Matiasovicova J."/>
            <person name="Kubasova T."/>
            <person name="Cejkova D."/>
            <person name="Rychlik I."/>
        </authorList>
    </citation>
    <scope>NUCLEOTIDE SEQUENCE [LARGE SCALE GENOMIC DNA]</scope>
    <source>
        <strain evidence="9 10">An435</strain>
    </source>
</reference>
<dbReference type="EMBL" id="JACJLL010000003">
    <property type="protein sequence ID" value="MBM6817884.1"/>
    <property type="molecule type" value="Genomic_DNA"/>
</dbReference>
<evidence type="ECO:0000256" key="4">
    <source>
        <dbReference type="ARBA" id="ARBA00022475"/>
    </source>
</evidence>
<comment type="subcellular location">
    <subcellularLocation>
        <location evidence="1">Cell membrane</location>
        <topology evidence="1">Multi-pass membrane protein</topology>
    </subcellularLocation>
</comment>
<proteinExistence type="inferred from homology"/>
<comment type="similarity">
    <text evidence="2">Belongs to the CPA3 antiporters (TC 2.A.63) subunit E family.</text>
</comment>
<dbReference type="Pfam" id="PF01899">
    <property type="entry name" value="MNHE"/>
    <property type="match status" value="1"/>
</dbReference>
<evidence type="ECO:0000256" key="6">
    <source>
        <dbReference type="ARBA" id="ARBA00022989"/>
    </source>
</evidence>
<keyword evidence="10" id="KW-1185">Reference proteome</keyword>
<comment type="caution">
    <text evidence="9">The sequence shown here is derived from an EMBL/GenBank/DDBJ whole genome shotgun (WGS) entry which is preliminary data.</text>
</comment>
<feature type="transmembrane region" description="Helical" evidence="8">
    <location>
        <begin position="7"/>
        <end position="24"/>
    </location>
</feature>
<feature type="transmembrane region" description="Helical" evidence="8">
    <location>
        <begin position="36"/>
        <end position="54"/>
    </location>
</feature>
<keyword evidence="3" id="KW-0813">Transport</keyword>
<feature type="transmembrane region" description="Helical" evidence="8">
    <location>
        <begin position="66"/>
        <end position="83"/>
    </location>
</feature>
<keyword evidence="7 8" id="KW-0472">Membrane</keyword>
<keyword evidence="3" id="KW-0050">Antiport</keyword>
<evidence type="ECO:0000256" key="8">
    <source>
        <dbReference type="SAM" id="Phobius"/>
    </source>
</evidence>
<keyword evidence="4" id="KW-1003">Cell membrane</keyword>
<name>A0ABS2FC80_9CLOT</name>
<evidence type="ECO:0000256" key="1">
    <source>
        <dbReference type="ARBA" id="ARBA00004651"/>
    </source>
</evidence>
<accession>A0ABS2FC80</accession>
<gene>
    <name evidence="9" type="ORF">H6A19_00785</name>
</gene>
<dbReference type="Proteomes" id="UP000767334">
    <property type="component" value="Unassembled WGS sequence"/>
</dbReference>
<evidence type="ECO:0000256" key="3">
    <source>
        <dbReference type="ARBA" id="ARBA00022449"/>
    </source>
</evidence>